<dbReference type="EMBL" id="ADTV01000031">
    <property type="protein sequence ID" value="EFG84400.1"/>
    <property type="molecule type" value="Genomic_DNA"/>
</dbReference>
<proteinExistence type="predicted"/>
<dbReference type="Pfam" id="PF01546">
    <property type="entry name" value="Peptidase_M20"/>
    <property type="match status" value="1"/>
</dbReference>
<keyword evidence="1" id="KW-0378">Hydrolase</keyword>
<dbReference type="InterPro" id="IPR017145">
    <property type="entry name" value="Aminobenzoyl-glu_utiliz_pB"/>
</dbReference>
<dbReference type="HOGENOM" id="CLU_031812_0_1_5"/>
<dbReference type="SUPFAM" id="SSF55031">
    <property type="entry name" value="Bacterial exopeptidase dimerisation domain"/>
    <property type="match status" value="1"/>
</dbReference>
<dbReference type="NCBIfam" id="TIGR01891">
    <property type="entry name" value="amidohydrolases"/>
    <property type="match status" value="1"/>
</dbReference>
<dbReference type="GO" id="GO:0016805">
    <property type="term" value="F:dipeptidase activity"/>
    <property type="evidence" value="ECO:0007669"/>
    <property type="project" value="TreeGrafter"/>
</dbReference>
<dbReference type="GO" id="GO:0046657">
    <property type="term" value="P:folic acid catabolic process"/>
    <property type="evidence" value="ECO:0007669"/>
    <property type="project" value="TreeGrafter"/>
</dbReference>
<dbReference type="InterPro" id="IPR017439">
    <property type="entry name" value="Amidohydrolase"/>
</dbReference>
<evidence type="ECO:0000256" key="1">
    <source>
        <dbReference type="ARBA" id="ARBA00022801"/>
    </source>
</evidence>
<comment type="caution">
    <text evidence="2">The sequence shown here is derived from an EMBL/GenBank/DDBJ whole genome shotgun (WGS) entry which is preliminary data.</text>
</comment>
<dbReference type="InterPro" id="IPR036264">
    <property type="entry name" value="Bact_exopeptidase_dim_dom"/>
</dbReference>
<dbReference type="GO" id="GO:0071713">
    <property type="term" value="F:para-aminobenzoyl-glutamate hydrolase activity"/>
    <property type="evidence" value="ECO:0007669"/>
    <property type="project" value="TreeGrafter"/>
</dbReference>
<gene>
    <name evidence="2" type="ORF">GXY_07770</name>
</gene>
<name>D5QEI9_NOVHA</name>
<dbReference type="PANTHER" id="PTHR30575">
    <property type="entry name" value="PEPTIDASE M20"/>
    <property type="match status" value="1"/>
</dbReference>
<dbReference type="PIRSF" id="PIRSF037227">
    <property type="entry name" value="Aminobenzoyl-glu_utiliz_pB"/>
    <property type="match status" value="1"/>
</dbReference>
<dbReference type="Gene3D" id="3.30.70.360">
    <property type="match status" value="1"/>
</dbReference>
<dbReference type="InterPro" id="IPR052030">
    <property type="entry name" value="Peptidase_M20/M20A_hydrolases"/>
</dbReference>
<dbReference type="InterPro" id="IPR002933">
    <property type="entry name" value="Peptidase_M20"/>
</dbReference>
<dbReference type="Proteomes" id="UP000006468">
    <property type="component" value="Chromosome"/>
</dbReference>
<dbReference type="AlphaFoldDB" id="D5QEI9"/>
<dbReference type="CDD" id="cd05673">
    <property type="entry name" value="M20_Acy1L2_AbgB"/>
    <property type="match status" value="1"/>
</dbReference>
<dbReference type="FunFam" id="3.30.70.360:FF:000004">
    <property type="entry name" value="Peptidase M20 domain-containing protein 2"/>
    <property type="match status" value="1"/>
</dbReference>
<dbReference type="GO" id="GO:0005737">
    <property type="term" value="C:cytoplasm"/>
    <property type="evidence" value="ECO:0007669"/>
    <property type="project" value="TreeGrafter"/>
</dbReference>
<reference evidence="2 3" key="1">
    <citation type="journal article" date="2010" name="J. Bacteriol.">
        <title>Genome sequence of a cellulose-producing bacterium, Gluconacetobacter hansenii ATCC 23769.</title>
        <authorList>
            <person name="Iyer P.R."/>
            <person name="Geib S.M."/>
            <person name="Catchmark J."/>
            <person name="Kao T.H."/>
            <person name="Tien M."/>
        </authorList>
    </citation>
    <scope>NUCLEOTIDE SEQUENCE [LARGE SCALE GENOMIC DNA]</scope>
    <source>
        <strain evidence="2 3">ATCC 23769</strain>
    </source>
</reference>
<dbReference type="PANTHER" id="PTHR30575:SF0">
    <property type="entry name" value="XAA-ARG DIPEPTIDASE"/>
    <property type="match status" value="1"/>
</dbReference>
<dbReference type="Gene3D" id="3.40.630.10">
    <property type="entry name" value="Zn peptidases"/>
    <property type="match status" value="1"/>
</dbReference>
<dbReference type="SUPFAM" id="SSF53187">
    <property type="entry name" value="Zn-dependent exopeptidases"/>
    <property type="match status" value="1"/>
</dbReference>
<protein>
    <submittedName>
        <fullName evidence="2">Aminobenzoyl-glutamate utilization protein</fullName>
    </submittedName>
</protein>
<organism evidence="2 3">
    <name type="scientific">Novacetimonas hansenii ATCC 23769</name>
    <dbReference type="NCBI Taxonomy" id="714995"/>
    <lineage>
        <taxon>Bacteria</taxon>
        <taxon>Pseudomonadati</taxon>
        <taxon>Pseudomonadota</taxon>
        <taxon>Alphaproteobacteria</taxon>
        <taxon>Acetobacterales</taxon>
        <taxon>Acetobacteraceae</taxon>
        <taxon>Novacetimonas</taxon>
    </lineage>
</organism>
<sequence>MPCFPAAWPIVAASMCDASPKSGETSFVRWGNMKNTDEIWGGVDALGAAFCGFADRIWDTPELAYDEYRSVETQRDMLERNGFRVTRNLAGIPTSVMGEAGEGGPVIAFLGEFDALPGLSQQAGVASCNPMDGTSNGHACGHNLLGGGAMLAATALKNWMAEKGMPGRVRYYGCPAEEGGAAKTFMVRDGVFDDVDIALSWHPGSIMGPFYPASLANTRIDFTFLGRASHAAAAPHLGRSALDAAELMNIGANYLREHMPSSARVHYAYMDAGGQAPNVVQSRVTIRYLVRADDLRQLRELVERVRAIAQGATLMTETTVQERVVSAVSNLMGNLPLEDTLFANLTRLGPPVYAPEDYDFAREIQETLSAQDIRAAYLAAGVPPRDGSPLCEVIAPREFVPPPFGSTDVGDVSWAVPTVQAWGATCAIGTQLHSWQMTAQGKSGIAHKGMVHMAKVLAATGRDVLQDPVLLDRVKADHAQRLAQDPYVCPLPLDVMPPIGQG</sequence>
<accession>D5QEI9</accession>
<evidence type="ECO:0000313" key="2">
    <source>
        <dbReference type="EMBL" id="EFG84400.1"/>
    </source>
</evidence>
<evidence type="ECO:0000313" key="3">
    <source>
        <dbReference type="Proteomes" id="UP000006468"/>
    </source>
</evidence>